<evidence type="ECO:0000313" key="8">
    <source>
        <dbReference type="Proteomes" id="UP000219636"/>
    </source>
</evidence>
<evidence type="ECO:0000256" key="5">
    <source>
        <dbReference type="SAM" id="Phobius"/>
    </source>
</evidence>
<feature type="transmembrane region" description="Helical" evidence="5">
    <location>
        <begin position="330"/>
        <end position="351"/>
    </location>
</feature>
<proteinExistence type="predicted"/>
<dbReference type="EMBL" id="OBMQ01000001">
    <property type="protein sequence ID" value="SOB93669.1"/>
    <property type="molecule type" value="Genomic_DNA"/>
</dbReference>
<feature type="transmembrane region" description="Helical" evidence="5">
    <location>
        <begin position="357"/>
        <end position="375"/>
    </location>
</feature>
<accession>A0A285RJ20</accession>
<feature type="transmembrane region" description="Helical" evidence="5">
    <location>
        <begin position="54"/>
        <end position="72"/>
    </location>
</feature>
<evidence type="ECO:0000259" key="6">
    <source>
        <dbReference type="Pfam" id="PF04932"/>
    </source>
</evidence>
<keyword evidence="2 5" id="KW-0812">Transmembrane</keyword>
<comment type="subcellular location">
    <subcellularLocation>
        <location evidence="1">Membrane</location>
        <topology evidence="1">Multi-pass membrane protein</topology>
    </subcellularLocation>
</comment>
<evidence type="ECO:0000256" key="4">
    <source>
        <dbReference type="ARBA" id="ARBA00023136"/>
    </source>
</evidence>
<feature type="transmembrane region" description="Helical" evidence="5">
    <location>
        <begin position="108"/>
        <end position="128"/>
    </location>
</feature>
<dbReference type="AlphaFoldDB" id="A0A285RJ20"/>
<evidence type="ECO:0000256" key="2">
    <source>
        <dbReference type="ARBA" id="ARBA00022692"/>
    </source>
</evidence>
<feature type="transmembrane region" description="Helical" evidence="5">
    <location>
        <begin position="233"/>
        <end position="252"/>
    </location>
</feature>
<feature type="domain" description="O-antigen ligase-related" evidence="6">
    <location>
        <begin position="194"/>
        <end position="333"/>
    </location>
</feature>
<dbReference type="OrthoDB" id="2964729at2"/>
<evidence type="ECO:0000313" key="7">
    <source>
        <dbReference type="EMBL" id="SOB93669.1"/>
    </source>
</evidence>
<gene>
    <name evidence="7" type="ORF">SAMN05880501_101683</name>
</gene>
<name>A0A285RJ20_9BACL</name>
<feature type="transmembrane region" description="Helical" evidence="5">
    <location>
        <begin position="195"/>
        <end position="221"/>
    </location>
</feature>
<evidence type="ECO:0000256" key="1">
    <source>
        <dbReference type="ARBA" id="ARBA00004141"/>
    </source>
</evidence>
<organism evidence="7 8">
    <name type="scientific">Ureibacillus xyleni</name>
    <dbReference type="NCBI Taxonomy" id="614648"/>
    <lineage>
        <taxon>Bacteria</taxon>
        <taxon>Bacillati</taxon>
        <taxon>Bacillota</taxon>
        <taxon>Bacilli</taxon>
        <taxon>Bacillales</taxon>
        <taxon>Caryophanaceae</taxon>
        <taxon>Ureibacillus</taxon>
    </lineage>
</organism>
<feature type="transmembrane region" description="Helical" evidence="5">
    <location>
        <begin position="20"/>
        <end position="42"/>
    </location>
</feature>
<reference evidence="8" key="1">
    <citation type="submission" date="2017-08" db="EMBL/GenBank/DDBJ databases">
        <authorList>
            <person name="Varghese N."/>
            <person name="Submissions S."/>
        </authorList>
    </citation>
    <scope>NUCLEOTIDE SEQUENCE [LARGE SCALE GENOMIC DNA]</scope>
    <source>
        <strain evidence="8">JC22</strain>
    </source>
</reference>
<dbReference type="Pfam" id="PF04932">
    <property type="entry name" value="Wzy_C"/>
    <property type="match status" value="1"/>
</dbReference>
<dbReference type="RefSeq" id="WP_097072225.1">
    <property type="nucleotide sequence ID" value="NZ_OBMQ01000001.1"/>
</dbReference>
<protein>
    <submittedName>
        <fullName evidence="7">O-antigen ligase-like membrane protein</fullName>
    </submittedName>
</protein>
<dbReference type="InterPro" id="IPR007016">
    <property type="entry name" value="O-antigen_ligase-rel_domated"/>
</dbReference>
<keyword evidence="4 5" id="KW-0472">Membrane</keyword>
<keyword evidence="8" id="KW-1185">Reference proteome</keyword>
<keyword evidence="3 5" id="KW-1133">Transmembrane helix</keyword>
<feature type="transmembrane region" description="Helical" evidence="5">
    <location>
        <begin position="79"/>
        <end position="96"/>
    </location>
</feature>
<evidence type="ECO:0000256" key="3">
    <source>
        <dbReference type="ARBA" id="ARBA00022989"/>
    </source>
</evidence>
<sequence length="413" mass="47299">MNLMKVNVPKSREDSDDIKISFAIIASTVILMIQFFILTTFNILDTSIGSKVQLMSKVFVAIILIYSFPVVLKRVKLQFFLVYYIAIFIFCLHFILFPENRMYMKELIFPFFFTCLPTFVYSMSLQNWNVFKQVLQKASVIVFILGLLLGIQITLGIASVGTYSMTFSYYMLFPTIIHLNELLDRYSFKSLMISLSSIFIILAIGSRGAFLCIAVFILLKLLRPNRELLFSKVRMFFFFSFVLVGLFIVFNLQKLLFTIQKILVDLGIQSRSISLFLKGEVSLSGREDIYQRVITEILQHPVLGIGLGGDRLAADGVYAHNIILEIVSNFGVIIGGVFIFILFFTIMKFLFVKELDIYNMIIIWVSIGLISLFVSGSYLTEIQFWVLMGLIVGYYLHGPELVKPNEVTEQTEI</sequence>
<dbReference type="Proteomes" id="UP000219636">
    <property type="component" value="Unassembled WGS sequence"/>
</dbReference>
<dbReference type="GO" id="GO:0016020">
    <property type="term" value="C:membrane"/>
    <property type="evidence" value="ECO:0007669"/>
    <property type="project" value="UniProtKB-SubCell"/>
</dbReference>
<feature type="transmembrane region" description="Helical" evidence="5">
    <location>
        <begin position="140"/>
        <end position="161"/>
    </location>
</feature>
<keyword evidence="7" id="KW-0436">Ligase</keyword>
<dbReference type="GO" id="GO:0016874">
    <property type="term" value="F:ligase activity"/>
    <property type="evidence" value="ECO:0007669"/>
    <property type="project" value="UniProtKB-KW"/>
</dbReference>